<evidence type="ECO:0000256" key="1">
    <source>
        <dbReference type="ARBA" id="ARBA00007074"/>
    </source>
</evidence>
<accession>A0A7X9S097</accession>
<dbReference type="InterPro" id="IPR051202">
    <property type="entry name" value="Peptidase_C40"/>
</dbReference>
<dbReference type="Pfam" id="PF00877">
    <property type="entry name" value="NLPC_P60"/>
    <property type="match status" value="1"/>
</dbReference>
<evidence type="ECO:0000313" key="7">
    <source>
        <dbReference type="EMBL" id="NME71859.1"/>
    </source>
</evidence>
<comment type="caution">
    <text evidence="7">The sequence shown here is derived from an EMBL/GenBank/DDBJ whole genome shotgun (WGS) entry which is preliminary data.</text>
</comment>
<dbReference type="PROSITE" id="PS51257">
    <property type="entry name" value="PROKAR_LIPOPROTEIN"/>
    <property type="match status" value="1"/>
</dbReference>
<comment type="similarity">
    <text evidence="1">Belongs to the peptidase C40 family.</text>
</comment>
<dbReference type="AlphaFoldDB" id="A0A7X9S097"/>
<dbReference type="Proteomes" id="UP000576082">
    <property type="component" value="Unassembled WGS sequence"/>
</dbReference>
<dbReference type="SUPFAM" id="SSF54001">
    <property type="entry name" value="Cysteine proteinases"/>
    <property type="match status" value="1"/>
</dbReference>
<reference evidence="7 8" key="1">
    <citation type="submission" date="2020-04" db="EMBL/GenBank/DDBJ databases">
        <title>Flammeovirga sp. SR4, a novel species isolated from seawater.</title>
        <authorList>
            <person name="Wang X."/>
        </authorList>
    </citation>
    <scope>NUCLEOTIDE SEQUENCE [LARGE SCALE GENOMIC DNA]</scope>
    <source>
        <strain evidence="7 8">ATCC 23126</strain>
    </source>
</reference>
<organism evidence="7 8">
    <name type="scientific">Flammeovirga aprica JL-4</name>
    <dbReference type="NCBI Taxonomy" id="694437"/>
    <lineage>
        <taxon>Bacteria</taxon>
        <taxon>Pseudomonadati</taxon>
        <taxon>Bacteroidota</taxon>
        <taxon>Cytophagia</taxon>
        <taxon>Cytophagales</taxon>
        <taxon>Flammeovirgaceae</taxon>
        <taxon>Flammeovirga</taxon>
    </lineage>
</organism>
<dbReference type="PROSITE" id="PS51935">
    <property type="entry name" value="NLPC_P60"/>
    <property type="match status" value="1"/>
</dbReference>
<feature type="chain" id="PRO_5031119449" evidence="5">
    <location>
        <begin position="21"/>
        <end position="209"/>
    </location>
</feature>
<dbReference type="PANTHER" id="PTHR47053:SF1">
    <property type="entry name" value="MUREIN DD-ENDOPEPTIDASE MEPH-RELATED"/>
    <property type="match status" value="1"/>
</dbReference>
<keyword evidence="5" id="KW-0732">Signal</keyword>
<keyword evidence="8" id="KW-1185">Reference proteome</keyword>
<dbReference type="Gene3D" id="3.90.1720.10">
    <property type="entry name" value="endopeptidase domain like (from Nostoc punctiforme)"/>
    <property type="match status" value="1"/>
</dbReference>
<dbReference type="InterPro" id="IPR000064">
    <property type="entry name" value="NLP_P60_dom"/>
</dbReference>
<evidence type="ECO:0000256" key="4">
    <source>
        <dbReference type="ARBA" id="ARBA00022807"/>
    </source>
</evidence>
<feature type="signal peptide" evidence="5">
    <location>
        <begin position="1"/>
        <end position="20"/>
    </location>
</feature>
<sequence>MKHTQYTLLTLLLFSFAFQSCEFGKQYTYGTRQDRLDKVKQKQLSQLGVSQSSSTASAATQNTNAQNATAVAAEITTKTLKAEGKAKIAIKTAWSFEGVKYATGGTTKKGMDCSGLMLVSWQAANVQLPRVSSEQAKRGKAVSFNNLQPGDLVFFHPHGGTRINHVGMVTEVEGGKMYFIHASTSRGVMESELTSAYWKGIFSKARRLH</sequence>
<dbReference type="GO" id="GO:0006508">
    <property type="term" value="P:proteolysis"/>
    <property type="evidence" value="ECO:0007669"/>
    <property type="project" value="UniProtKB-KW"/>
</dbReference>
<evidence type="ECO:0000313" key="8">
    <source>
        <dbReference type="Proteomes" id="UP000576082"/>
    </source>
</evidence>
<proteinExistence type="inferred from homology"/>
<protein>
    <submittedName>
        <fullName evidence="7">C40 family peptidase</fullName>
    </submittedName>
</protein>
<evidence type="ECO:0000259" key="6">
    <source>
        <dbReference type="PROSITE" id="PS51935"/>
    </source>
</evidence>
<evidence type="ECO:0000256" key="2">
    <source>
        <dbReference type="ARBA" id="ARBA00022670"/>
    </source>
</evidence>
<name>A0A7X9S097_9BACT</name>
<keyword evidence="3" id="KW-0378">Hydrolase</keyword>
<feature type="domain" description="NlpC/P60" evidence="6">
    <location>
        <begin position="83"/>
        <end position="209"/>
    </location>
</feature>
<keyword evidence="2" id="KW-0645">Protease</keyword>
<dbReference type="InterPro" id="IPR038765">
    <property type="entry name" value="Papain-like_cys_pep_sf"/>
</dbReference>
<dbReference type="EMBL" id="JABANE010000118">
    <property type="protein sequence ID" value="NME71859.1"/>
    <property type="molecule type" value="Genomic_DNA"/>
</dbReference>
<evidence type="ECO:0000256" key="3">
    <source>
        <dbReference type="ARBA" id="ARBA00022801"/>
    </source>
</evidence>
<gene>
    <name evidence="7" type="ORF">HHU12_28090</name>
</gene>
<keyword evidence="4" id="KW-0788">Thiol protease</keyword>
<dbReference type="PANTHER" id="PTHR47053">
    <property type="entry name" value="MUREIN DD-ENDOPEPTIDASE MEPH-RELATED"/>
    <property type="match status" value="1"/>
</dbReference>
<evidence type="ECO:0000256" key="5">
    <source>
        <dbReference type="SAM" id="SignalP"/>
    </source>
</evidence>
<dbReference type="RefSeq" id="WP_169660060.1">
    <property type="nucleotide sequence ID" value="NZ_JABANE010000118.1"/>
</dbReference>
<dbReference type="GO" id="GO:0008234">
    <property type="term" value="F:cysteine-type peptidase activity"/>
    <property type="evidence" value="ECO:0007669"/>
    <property type="project" value="UniProtKB-KW"/>
</dbReference>